<dbReference type="EC" id="2.3.1.-" evidence="4"/>
<dbReference type="AlphaFoldDB" id="A0A348AGM6"/>
<evidence type="ECO:0000256" key="1">
    <source>
        <dbReference type="ARBA" id="ARBA00022679"/>
    </source>
</evidence>
<dbReference type="GO" id="GO:0016747">
    <property type="term" value="F:acyltransferase activity, transferring groups other than amino-acyl groups"/>
    <property type="evidence" value="ECO:0007669"/>
    <property type="project" value="InterPro"/>
</dbReference>
<evidence type="ECO:0000256" key="2">
    <source>
        <dbReference type="ARBA" id="ARBA00023315"/>
    </source>
</evidence>
<dbReference type="Gene3D" id="3.40.630.30">
    <property type="match status" value="1"/>
</dbReference>
<protein>
    <submittedName>
        <fullName evidence="4">Acetyltransferase YpeA</fullName>
        <ecNumber evidence="4">2.3.1.-</ecNumber>
    </submittedName>
</protein>
<dbReference type="EMBL" id="AP018449">
    <property type="protein sequence ID" value="BBB90224.1"/>
    <property type="molecule type" value="Genomic_DNA"/>
</dbReference>
<proteinExistence type="predicted"/>
<name>A0A348AGM6_9FIRM</name>
<evidence type="ECO:0000259" key="3">
    <source>
        <dbReference type="PROSITE" id="PS51186"/>
    </source>
</evidence>
<dbReference type="RefSeq" id="WP_126306791.1">
    <property type="nucleotide sequence ID" value="NZ_AP018449.1"/>
</dbReference>
<dbReference type="InterPro" id="IPR000182">
    <property type="entry name" value="GNAT_dom"/>
</dbReference>
<dbReference type="PANTHER" id="PTHR43072">
    <property type="entry name" value="N-ACETYLTRANSFERASE"/>
    <property type="match status" value="1"/>
</dbReference>
<dbReference type="OrthoDB" id="1821130at2"/>
<dbReference type="CDD" id="cd04301">
    <property type="entry name" value="NAT_SF"/>
    <property type="match status" value="1"/>
</dbReference>
<reference evidence="4 5" key="1">
    <citation type="journal article" date="2018" name="Int. J. Syst. Evol. Microbiol.">
        <title>Methylomusa anaerophila gen. nov., sp. nov., an anaerobic methanol-utilizing bacterium isolated from a microbial fuel cell.</title>
        <authorList>
            <person name="Amano N."/>
            <person name="Yamamuro A."/>
            <person name="Miyahara M."/>
            <person name="Kouzuma A."/>
            <person name="Abe T."/>
            <person name="Watanabe K."/>
        </authorList>
    </citation>
    <scope>NUCLEOTIDE SEQUENCE [LARGE SCALE GENOMIC DNA]</scope>
    <source>
        <strain evidence="4 5">MMFC1</strain>
    </source>
</reference>
<dbReference type="Proteomes" id="UP000276437">
    <property type="component" value="Chromosome"/>
</dbReference>
<dbReference type="InterPro" id="IPR017255">
    <property type="entry name" value="AcTrfase_GNAT_prd"/>
</dbReference>
<feature type="domain" description="N-acetyltransferase" evidence="3">
    <location>
        <begin position="1"/>
        <end position="144"/>
    </location>
</feature>
<dbReference type="Pfam" id="PF00583">
    <property type="entry name" value="Acetyltransf_1"/>
    <property type="match status" value="1"/>
</dbReference>
<dbReference type="PANTHER" id="PTHR43072:SF51">
    <property type="entry name" value="ABC SUPERFAMILY TRANSPORT PROTEIN"/>
    <property type="match status" value="1"/>
</dbReference>
<keyword evidence="1 4" id="KW-0808">Transferase</keyword>
<keyword evidence="5" id="KW-1185">Reference proteome</keyword>
<dbReference type="PROSITE" id="PS51186">
    <property type="entry name" value="GNAT"/>
    <property type="match status" value="1"/>
</dbReference>
<dbReference type="SUPFAM" id="SSF55729">
    <property type="entry name" value="Acyl-CoA N-acyltransferases (Nat)"/>
    <property type="match status" value="1"/>
</dbReference>
<sequence>MKILPLKITDYDRVYALWQTEHMGLNNVADTRDGIEKFLRRNPNTSFVAELDGDIVGAILCGNDGRSGYIYHACVSREHQNKKIGTRLVAKVFEALKAEEISDVTLAVYSDNEDGKRFWERMGFRARDFLTYRNKALVELEWYD</sequence>
<accession>A0A348AGM6</accession>
<organism evidence="4 5">
    <name type="scientific">Methylomusa anaerophila</name>
    <dbReference type="NCBI Taxonomy" id="1930071"/>
    <lineage>
        <taxon>Bacteria</taxon>
        <taxon>Bacillati</taxon>
        <taxon>Bacillota</taxon>
        <taxon>Negativicutes</taxon>
        <taxon>Selenomonadales</taxon>
        <taxon>Sporomusaceae</taxon>
        <taxon>Methylomusa</taxon>
    </lineage>
</organism>
<dbReference type="PIRSF" id="PIRSF037663">
    <property type="entry name" value="Acetyltransf_GNAT_prd"/>
    <property type="match status" value="1"/>
</dbReference>
<dbReference type="InterPro" id="IPR016181">
    <property type="entry name" value="Acyl_CoA_acyltransferase"/>
</dbReference>
<evidence type="ECO:0000313" key="4">
    <source>
        <dbReference type="EMBL" id="BBB90224.1"/>
    </source>
</evidence>
<evidence type="ECO:0000313" key="5">
    <source>
        <dbReference type="Proteomes" id="UP000276437"/>
    </source>
</evidence>
<keyword evidence="2 4" id="KW-0012">Acyltransferase</keyword>
<gene>
    <name evidence="4" type="primary">ypeA_1</name>
    <name evidence="4" type="ORF">MAMMFC1_00872</name>
</gene>
<dbReference type="KEGG" id="mana:MAMMFC1_00872"/>